<dbReference type="STRING" id="745411.B3C1_07926"/>
<dbReference type="EMBL" id="AMRI01000009">
    <property type="protein sequence ID" value="EKE75188.1"/>
    <property type="molecule type" value="Genomic_DNA"/>
</dbReference>
<accession>K2JIY7</accession>
<comment type="caution">
    <text evidence="1">The sequence shown here is derived from an EMBL/GenBank/DDBJ whole genome shotgun (WGS) entry which is preliminary data.</text>
</comment>
<protein>
    <recommendedName>
        <fullName evidence="3">Phage protein</fullName>
    </recommendedName>
</protein>
<reference evidence="1 2" key="1">
    <citation type="journal article" date="2012" name="J. Bacteriol.">
        <title>Genome Sequence of Gallaecimonas xiamenensis Type Strain 3-C-1.</title>
        <authorList>
            <person name="Lai Q."/>
            <person name="Wang L."/>
            <person name="Wang W."/>
            <person name="Shao Z."/>
        </authorList>
    </citation>
    <scope>NUCLEOTIDE SEQUENCE [LARGE SCALE GENOMIC DNA]</scope>
    <source>
        <strain evidence="1 2">3-C-1</strain>
    </source>
</reference>
<name>K2JIY7_9GAMM</name>
<evidence type="ECO:0000313" key="1">
    <source>
        <dbReference type="EMBL" id="EKE75188.1"/>
    </source>
</evidence>
<dbReference type="InterPro" id="IPR056912">
    <property type="entry name" value="Phage_JBD30_tail_term-like"/>
</dbReference>
<organism evidence="1 2">
    <name type="scientific">Gallaecimonas xiamenensis 3-C-1</name>
    <dbReference type="NCBI Taxonomy" id="745411"/>
    <lineage>
        <taxon>Bacteria</taxon>
        <taxon>Pseudomonadati</taxon>
        <taxon>Pseudomonadota</taxon>
        <taxon>Gammaproteobacteria</taxon>
        <taxon>Enterobacterales</taxon>
        <taxon>Gallaecimonadaceae</taxon>
        <taxon>Gallaecimonas</taxon>
    </lineage>
</organism>
<keyword evidence="2" id="KW-1185">Reference proteome</keyword>
<dbReference type="RefSeq" id="WP_008484060.1">
    <property type="nucleotide sequence ID" value="NZ_AMRI01000009.1"/>
</dbReference>
<dbReference type="Pfam" id="PF23840">
    <property type="entry name" value="Phage_tail_terminator"/>
    <property type="match status" value="1"/>
</dbReference>
<dbReference type="Proteomes" id="UP000006755">
    <property type="component" value="Unassembled WGS sequence"/>
</dbReference>
<sequence length="135" mass="14905">MALAQRVIDRLKSSFDDVEGLLALADYQDRNLAKPKIFVIELSEQPGQVVDGTGLWRQNVTVTIGVLLVVPARNKAKPDISEERQLIRQALFGWSASSDFEPMAMAGGQLQPSRPGIAAWLDKFTAEYTEDAHHA</sequence>
<evidence type="ECO:0008006" key="3">
    <source>
        <dbReference type="Google" id="ProtNLM"/>
    </source>
</evidence>
<evidence type="ECO:0000313" key="2">
    <source>
        <dbReference type="Proteomes" id="UP000006755"/>
    </source>
</evidence>
<proteinExistence type="predicted"/>
<gene>
    <name evidence="1" type="ORF">B3C1_07926</name>
</gene>
<dbReference type="eggNOG" id="ENOG5033NWV">
    <property type="taxonomic scope" value="Bacteria"/>
</dbReference>
<dbReference type="AlphaFoldDB" id="K2JIY7"/>